<accession>F1LCV6</accession>
<sequence length="295" mass="32341">MIALLLAVAALISSIYGKAYYGVKLGSLRNDLYQFGGEVWLANETALLVTNWSQRPSAGSGGLYFYFLTDKAGTKADQLCKVITAPGGDYCKPIEAHLISESNGDIIAVVIPGGYKKWKSFAVVANDDKSQLSAVNLNKDAPRPYCCISDENDARRGLVGFFYDVSSDPITVLDSKTFLIPNFRFQGSIPPDGWIFSGKGDIDKATGKTAYVIGRDTAERHCPLREDYDGHKELIVRLANGQTIYDVNYISVFCYEFAVDFGHVLFDMRASKIAVPAYIPPVQQHGNIVHAQALC</sequence>
<proteinExistence type="evidence at transcript level"/>
<dbReference type="PROSITE" id="PS51549">
    <property type="entry name" value="DM13"/>
    <property type="match status" value="1"/>
</dbReference>
<organism evidence="4">
    <name type="scientific">Ascaris suum</name>
    <name type="common">Pig roundworm</name>
    <name type="synonym">Ascaris lumbricoides</name>
    <dbReference type="NCBI Taxonomy" id="6253"/>
    <lineage>
        <taxon>Eukaryota</taxon>
        <taxon>Metazoa</taxon>
        <taxon>Ecdysozoa</taxon>
        <taxon>Nematoda</taxon>
        <taxon>Chromadorea</taxon>
        <taxon>Rhabditida</taxon>
        <taxon>Spirurina</taxon>
        <taxon>Ascaridomorpha</taxon>
        <taxon>Ascaridoidea</taxon>
        <taxon>Ascarididae</taxon>
        <taxon>Ascaris</taxon>
    </lineage>
</organism>
<dbReference type="SMART" id="SM00686">
    <property type="entry name" value="DM13"/>
    <property type="match status" value="1"/>
</dbReference>
<name>F1LCV6_ASCSU</name>
<dbReference type="PANTHER" id="PTHR24036">
    <property type="entry name" value="SKELETOR-RELATED"/>
    <property type="match status" value="1"/>
</dbReference>
<keyword evidence="1" id="KW-0677">Repeat</keyword>
<dbReference type="AlphaFoldDB" id="F1LCV6"/>
<reference evidence="4" key="1">
    <citation type="journal article" date="2011" name="Genome Res.">
        <title>Deep small RNA sequencing from the nematode Ascaris reveals conservation, functional diversification, and novel developmental profiles.</title>
        <authorList>
            <person name="Wang J."/>
            <person name="Czech B."/>
            <person name="Crunk A."/>
            <person name="Wallace A."/>
            <person name="Mitreva M."/>
            <person name="Hannon G.J."/>
            <person name="Davis R.E."/>
        </authorList>
    </citation>
    <scope>NUCLEOTIDE SEQUENCE</scope>
</reference>
<feature type="chain" id="PRO_5003265900" evidence="2">
    <location>
        <begin position="18"/>
        <end position="295"/>
    </location>
</feature>
<evidence type="ECO:0000256" key="1">
    <source>
        <dbReference type="ARBA" id="ARBA00022737"/>
    </source>
</evidence>
<dbReference type="EMBL" id="JI178083">
    <property type="protein sequence ID" value="ADY47960.1"/>
    <property type="molecule type" value="mRNA"/>
</dbReference>
<feature type="domain" description="DM13" evidence="3">
    <location>
        <begin position="152"/>
        <end position="267"/>
    </location>
</feature>
<dbReference type="Pfam" id="PF10517">
    <property type="entry name" value="DM13"/>
    <property type="match status" value="1"/>
</dbReference>
<keyword evidence="2" id="KW-0732">Signal</keyword>
<evidence type="ECO:0000256" key="2">
    <source>
        <dbReference type="SAM" id="SignalP"/>
    </source>
</evidence>
<dbReference type="InterPro" id="IPR052126">
    <property type="entry name" value="Spindle_Org/Thrombomodulin"/>
</dbReference>
<dbReference type="InterPro" id="IPR019545">
    <property type="entry name" value="DM13_domain"/>
</dbReference>
<evidence type="ECO:0000313" key="4">
    <source>
        <dbReference type="EMBL" id="ADY47960.1"/>
    </source>
</evidence>
<dbReference type="PANTHER" id="PTHR24036:SF5">
    <property type="entry name" value="THROMBOMODULIN"/>
    <property type="match status" value="1"/>
</dbReference>
<feature type="signal peptide" evidence="2">
    <location>
        <begin position="1"/>
        <end position="17"/>
    </location>
</feature>
<evidence type="ECO:0000259" key="3">
    <source>
        <dbReference type="PROSITE" id="PS51549"/>
    </source>
</evidence>
<protein>
    <submittedName>
        <fullName evidence="4">DOMON domain-containing protein</fullName>
    </submittedName>
</protein>